<reference evidence="2" key="1">
    <citation type="submission" date="2014-01" db="EMBL/GenBank/DDBJ databases">
        <authorList>
            <person name="Aslett M."/>
        </authorList>
    </citation>
    <scope>NUCLEOTIDE SEQUENCE</scope>
</reference>
<dbReference type="OrthoDB" id="275509at2759"/>
<evidence type="ECO:0000313" key="3">
    <source>
        <dbReference type="Proteomes" id="UP000030665"/>
    </source>
</evidence>
<dbReference type="PANTHER" id="PTHR11533:SF174">
    <property type="entry name" value="PUROMYCIN-SENSITIVE AMINOPEPTIDASE-RELATED"/>
    <property type="match status" value="1"/>
</dbReference>
<dbReference type="InterPro" id="IPR050344">
    <property type="entry name" value="Peptidase_M1_aminopeptidases"/>
</dbReference>
<dbReference type="GO" id="GO:0005737">
    <property type="term" value="C:cytoplasm"/>
    <property type="evidence" value="ECO:0007669"/>
    <property type="project" value="TreeGrafter"/>
</dbReference>
<gene>
    <name evidence="2" type="ORF">TTRE_0000962601</name>
</gene>
<dbReference type="SUPFAM" id="SSF63737">
    <property type="entry name" value="Leukotriene A4 hydrolase N-terminal domain"/>
    <property type="match status" value="1"/>
</dbReference>
<dbReference type="PANTHER" id="PTHR11533">
    <property type="entry name" value="PROTEASE M1 ZINC METALLOPROTEASE"/>
    <property type="match status" value="1"/>
</dbReference>
<proteinExistence type="predicted"/>
<dbReference type="GO" id="GO:0008270">
    <property type="term" value="F:zinc ion binding"/>
    <property type="evidence" value="ECO:0007669"/>
    <property type="project" value="TreeGrafter"/>
</dbReference>
<keyword evidence="3" id="KW-1185">Reference proteome</keyword>
<dbReference type="GO" id="GO:0016020">
    <property type="term" value="C:membrane"/>
    <property type="evidence" value="ECO:0007669"/>
    <property type="project" value="TreeGrafter"/>
</dbReference>
<dbReference type="InterPro" id="IPR042097">
    <property type="entry name" value="Aminopeptidase_N-like_N_sf"/>
</dbReference>
<sequence>MESNRPQIRMFRRVPSVVVPTHYDLKLKVLLDSDSFEGEEDVFLLFKERVSSVTFHCGSIIIHWASLRMGTYNFSDLHIHYEKKWDLATIRLPTDIAANQKGLLKLHFTGKLNKDMTGFYISTYEHNKEQVKLASTQFEPNDARNAFPCWDEPMFKATFKITLIVPENKVALSNTEIERHTILATKICDDRIKLIDKS</sequence>
<evidence type="ECO:0000259" key="1">
    <source>
        <dbReference type="Pfam" id="PF17900"/>
    </source>
</evidence>
<dbReference type="GO" id="GO:0006508">
    <property type="term" value="P:proteolysis"/>
    <property type="evidence" value="ECO:0007669"/>
    <property type="project" value="TreeGrafter"/>
</dbReference>
<dbReference type="Gene3D" id="2.60.40.1730">
    <property type="entry name" value="tricorn interacting facor f3 domain"/>
    <property type="match status" value="1"/>
</dbReference>
<dbReference type="Proteomes" id="UP000030665">
    <property type="component" value="Unassembled WGS sequence"/>
</dbReference>
<dbReference type="GO" id="GO:0043171">
    <property type="term" value="P:peptide catabolic process"/>
    <property type="evidence" value="ECO:0007669"/>
    <property type="project" value="TreeGrafter"/>
</dbReference>
<dbReference type="GO" id="GO:0042277">
    <property type="term" value="F:peptide binding"/>
    <property type="evidence" value="ECO:0007669"/>
    <property type="project" value="TreeGrafter"/>
</dbReference>
<dbReference type="STRING" id="36087.A0A077ZN99"/>
<protein>
    <submittedName>
        <fullName evidence="2">Peptidase M1 domain containing protein</fullName>
    </submittedName>
</protein>
<dbReference type="GO" id="GO:0005615">
    <property type="term" value="C:extracellular space"/>
    <property type="evidence" value="ECO:0007669"/>
    <property type="project" value="TreeGrafter"/>
</dbReference>
<name>A0A077ZN99_TRITR</name>
<accession>A0A077ZN99</accession>
<evidence type="ECO:0000313" key="2">
    <source>
        <dbReference type="EMBL" id="CDW61189.1"/>
    </source>
</evidence>
<reference evidence="2" key="2">
    <citation type="submission" date="2014-03" db="EMBL/GenBank/DDBJ databases">
        <title>The whipworm genome and dual-species transcriptomics of an intimate host-pathogen interaction.</title>
        <authorList>
            <person name="Foth B.J."/>
            <person name="Tsai I.J."/>
            <person name="Reid A.J."/>
            <person name="Bancroft A.J."/>
            <person name="Nichol S."/>
            <person name="Tracey A."/>
            <person name="Holroyd N."/>
            <person name="Cotton J.A."/>
            <person name="Stanley E.J."/>
            <person name="Zarowiecki M."/>
            <person name="Liu J.Z."/>
            <person name="Huckvale T."/>
            <person name="Cooper P.J."/>
            <person name="Grencis R.K."/>
            <person name="Berriman M."/>
        </authorList>
    </citation>
    <scope>NUCLEOTIDE SEQUENCE [LARGE SCALE GENOMIC DNA]</scope>
</reference>
<dbReference type="EMBL" id="HG808111">
    <property type="protein sequence ID" value="CDW61189.1"/>
    <property type="molecule type" value="Genomic_DNA"/>
</dbReference>
<feature type="domain" description="Aminopeptidase N-like N-terminal" evidence="1">
    <location>
        <begin position="19"/>
        <end position="183"/>
    </location>
</feature>
<dbReference type="InterPro" id="IPR045357">
    <property type="entry name" value="Aminopeptidase_N-like_N"/>
</dbReference>
<dbReference type="Pfam" id="PF17900">
    <property type="entry name" value="Peptidase_M1_N"/>
    <property type="match status" value="1"/>
</dbReference>
<dbReference type="AlphaFoldDB" id="A0A077ZN99"/>
<organism evidence="2 3">
    <name type="scientific">Trichuris trichiura</name>
    <name type="common">Whipworm</name>
    <name type="synonym">Trichocephalus trichiurus</name>
    <dbReference type="NCBI Taxonomy" id="36087"/>
    <lineage>
        <taxon>Eukaryota</taxon>
        <taxon>Metazoa</taxon>
        <taxon>Ecdysozoa</taxon>
        <taxon>Nematoda</taxon>
        <taxon>Enoplea</taxon>
        <taxon>Dorylaimia</taxon>
        <taxon>Trichinellida</taxon>
        <taxon>Trichuridae</taxon>
        <taxon>Trichuris</taxon>
    </lineage>
</organism>
<dbReference type="GO" id="GO:0070006">
    <property type="term" value="F:metalloaminopeptidase activity"/>
    <property type="evidence" value="ECO:0007669"/>
    <property type="project" value="TreeGrafter"/>
</dbReference>